<evidence type="ECO:0000256" key="1">
    <source>
        <dbReference type="ARBA" id="ARBA00010088"/>
    </source>
</evidence>
<comment type="similarity">
    <text evidence="1">Belongs to the peptidase S33 family.</text>
</comment>
<reference evidence="8" key="1">
    <citation type="journal article" date="2019" name="Int. J. Syst. Evol. Microbiol.">
        <title>The Global Catalogue of Microorganisms (GCM) 10K type strain sequencing project: providing services to taxonomists for standard genome sequencing and annotation.</title>
        <authorList>
            <consortium name="The Broad Institute Genomics Platform"/>
            <consortium name="The Broad Institute Genome Sequencing Center for Infectious Disease"/>
            <person name="Wu L."/>
            <person name="Ma J."/>
        </authorList>
    </citation>
    <scope>NUCLEOTIDE SEQUENCE [LARGE SCALE GENOMIC DNA]</scope>
    <source>
        <strain evidence="8">JCM 10671</strain>
    </source>
</reference>
<feature type="signal peptide" evidence="4">
    <location>
        <begin position="1"/>
        <end position="18"/>
    </location>
</feature>
<accession>A0ABP3RST2</accession>
<dbReference type="Pfam" id="PF08386">
    <property type="entry name" value="Abhydrolase_4"/>
    <property type="match status" value="1"/>
</dbReference>
<evidence type="ECO:0000259" key="6">
    <source>
        <dbReference type="Pfam" id="PF08386"/>
    </source>
</evidence>
<feature type="domain" description="Peptidase S33 tripeptidyl aminopeptidase-like C-terminal" evidence="6">
    <location>
        <begin position="398"/>
        <end position="492"/>
    </location>
</feature>
<comment type="caution">
    <text evidence="7">The sequence shown here is derived from an EMBL/GenBank/DDBJ whole genome shotgun (WGS) entry which is preliminary data.</text>
</comment>
<evidence type="ECO:0000313" key="8">
    <source>
        <dbReference type="Proteomes" id="UP001500957"/>
    </source>
</evidence>
<gene>
    <name evidence="7" type="ORF">GCM10009547_17180</name>
</gene>
<evidence type="ECO:0000259" key="5">
    <source>
        <dbReference type="Pfam" id="PF00561"/>
    </source>
</evidence>
<dbReference type="PANTHER" id="PTHR43248">
    <property type="entry name" value="2-SUCCINYL-6-HYDROXY-2,4-CYCLOHEXADIENE-1-CARBOXYLATE SYNTHASE"/>
    <property type="match status" value="1"/>
</dbReference>
<sequence length="544" mass="58089">MRALVAVATAGMVAVSGAAALGVATSPAARADATGVARPAAAITWGACESAALTGVGAECGFVPVPLDWSKPAGQKIEIAVSRLRATEKRQGVLLINPGGPGGSGLEFPAIYPERVPDGVGRQYDWIGFDPRGVGASKPAVSCDASFFKGPRPAYEPADLTKVTGNEAAWVARTKKYAQACADQNGEILSHLRSMDTVRDMDAIRQALGEQQINYYGISYGTFLGQAYASTFPERVRRMVLDSNVAPDYPGYGDAGRGQIEGFEYTAGEFFAWIAAHAVQFNLGTTAEAVTEAYYARLADLRKSPVGTIGSAEWQDVFLVAGYAESLWPTLADGWALWETGDHSRMEFLYDVLSGVGDDNMFAAFNATLCTDGHWPRNYTKMRNDAIGLAKEFRFGTWGSFWFSGPCAFWPVKSAKPPVVDGSKISVPILLLNATRDAPTPFANALRVRQEFPTSVLISDVGGMTHGVGLNGNACVTAYVTDYLRDGTLPARAAGEGPDAECARKPLPEPSLLFRGQAAGAFFDGFAPEPFNTLLLQIPVAHRR</sequence>
<dbReference type="InterPro" id="IPR029058">
    <property type="entry name" value="AB_hydrolase_fold"/>
</dbReference>
<keyword evidence="3 7" id="KW-0378">Hydrolase</keyword>
<organism evidence="7 8">
    <name type="scientific">Sporichthya brevicatena</name>
    <dbReference type="NCBI Taxonomy" id="171442"/>
    <lineage>
        <taxon>Bacteria</taxon>
        <taxon>Bacillati</taxon>
        <taxon>Actinomycetota</taxon>
        <taxon>Actinomycetes</taxon>
        <taxon>Sporichthyales</taxon>
        <taxon>Sporichthyaceae</taxon>
        <taxon>Sporichthya</taxon>
    </lineage>
</organism>
<protein>
    <submittedName>
        <fullName evidence="7">Alpha/beta hydrolase</fullName>
    </submittedName>
</protein>
<dbReference type="Gene3D" id="3.40.50.1820">
    <property type="entry name" value="alpha/beta hydrolase"/>
    <property type="match status" value="1"/>
</dbReference>
<keyword evidence="8" id="KW-1185">Reference proteome</keyword>
<name>A0ABP3RST2_9ACTN</name>
<keyword evidence="2 4" id="KW-0732">Signal</keyword>
<dbReference type="EMBL" id="BAAAHE010000012">
    <property type="protein sequence ID" value="GAA0615774.1"/>
    <property type="molecule type" value="Genomic_DNA"/>
</dbReference>
<dbReference type="RefSeq" id="WP_344603634.1">
    <property type="nucleotide sequence ID" value="NZ_BAAAHE010000012.1"/>
</dbReference>
<evidence type="ECO:0000256" key="3">
    <source>
        <dbReference type="ARBA" id="ARBA00022801"/>
    </source>
</evidence>
<evidence type="ECO:0000313" key="7">
    <source>
        <dbReference type="EMBL" id="GAA0615774.1"/>
    </source>
</evidence>
<dbReference type="InterPro" id="IPR051601">
    <property type="entry name" value="Serine_prot/Carboxylest_S33"/>
</dbReference>
<feature type="domain" description="AB hydrolase-1" evidence="5">
    <location>
        <begin position="93"/>
        <end position="273"/>
    </location>
</feature>
<proteinExistence type="inferred from homology"/>
<dbReference type="PANTHER" id="PTHR43248:SF29">
    <property type="entry name" value="TRIPEPTIDYL AMINOPEPTIDASE"/>
    <property type="match status" value="1"/>
</dbReference>
<dbReference type="SUPFAM" id="SSF53474">
    <property type="entry name" value="alpha/beta-Hydrolases"/>
    <property type="match status" value="1"/>
</dbReference>
<dbReference type="InterPro" id="IPR000073">
    <property type="entry name" value="AB_hydrolase_1"/>
</dbReference>
<evidence type="ECO:0000256" key="2">
    <source>
        <dbReference type="ARBA" id="ARBA00022729"/>
    </source>
</evidence>
<feature type="chain" id="PRO_5047479800" evidence="4">
    <location>
        <begin position="19"/>
        <end position="544"/>
    </location>
</feature>
<evidence type="ECO:0000256" key="4">
    <source>
        <dbReference type="SAM" id="SignalP"/>
    </source>
</evidence>
<dbReference type="Pfam" id="PF00561">
    <property type="entry name" value="Abhydrolase_1"/>
    <property type="match status" value="1"/>
</dbReference>
<dbReference type="InterPro" id="IPR013595">
    <property type="entry name" value="Pept_S33_TAP-like_C"/>
</dbReference>
<dbReference type="Proteomes" id="UP001500957">
    <property type="component" value="Unassembled WGS sequence"/>
</dbReference>
<dbReference type="GO" id="GO:0016787">
    <property type="term" value="F:hydrolase activity"/>
    <property type="evidence" value="ECO:0007669"/>
    <property type="project" value="UniProtKB-KW"/>
</dbReference>